<feature type="transmembrane region" description="Helical" evidence="1">
    <location>
        <begin position="125"/>
        <end position="144"/>
    </location>
</feature>
<feature type="transmembrane region" description="Helical" evidence="1">
    <location>
        <begin position="86"/>
        <end position="105"/>
    </location>
</feature>
<keyword evidence="1" id="KW-0472">Membrane</keyword>
<accession>B4NHT4</accession>
<dbReference type="PhylomeDB" id="B4NHT4"/>
<proteinExistence type="predicted"/>
<name>B4NHT4_DROWI</name>
<dbReference type="Proteomes" id="UP000007798">
    <property type="component" value="Unassembled WGS sequence"/>
</dbReference>
<feature type="transmembrane region" description="Helical" evidence="1">
    <location>
        <begin position="12"/>
        <end position="31"/>
    </location>
</feature>
<keyword evidence="3" id="KW-1185">Reference proteome</keyword>
<keyword evidence="1" id="KW-1133">Transmembrane helix</keyword>
<feature type="transmembrane region" description="Helical" evidence="1">
    <location>
        <begin position="55"/>
        <end position="74"/>
    </location>
</feature>
<dbReference type="OMA" id="MYGQMAM"/>
<reference evidence="2 3" key="1">
    <citation type="journal article" date="2007" name="Nature">
        <title>Evolution of genes and genomes on the Drosophila phylogeny.</title>
        <authorList>
            <consortium name="Drosophila 12 Genomes Consortium"/>
            <person name="Clark A.G."/>
            <person name="Eisen M.B."/>
            <person name="Smith D.R."/>
            <person name="Bergman C.M."/>
            <person name="Oliver B."/>
            <person name="Markow T.A."/>
            <person name="Kaufman T.C."/>
            <person name="Kellis M."/>
            <person name="Gelbart W."/>
            <person name="Iyer V.N."/>
            <person name="Pollard D.A."/>
            <person name="Sackton T.B."/>
            <person name="Larracuente A.M."/>
            <person name="Singh N.D."/>
            <person name="Abad J.P."/>
            <person name="Abt D.N."/>
            <person name="Adryan B."/>
            <person name="Aguade M."/>
            <person name="Akashi H."/>
            <person name="Anderson W.W."/>
            <person name="Aquadro C.F."/>
            <person name="Ardell D.H."/>
            <person name="Arguello R."/>
            <person name="Artieri C.G."/>
            <person name="Barbash D.A."/>
            <person name="Barker D."/>
            <person name="Barsanti P."/>
            <person name="Batterham P."/>
            <person name="Batzoglou S."/>
            <person name="Begun D."/>
            <person name="Bhutkar A."/>
            <person name="Blanco E."/>
            <person name="Bosak S.A."/>
            <person name="Bradley R.K."/>
            <person name="Brand A.D."/>
            <person name="Brent M.R."/>
            <person name="Brooks A.N."/>
            <person name="Brown R.H."/>
            <person name="Butlin R.K."/>
            <person name="Caggese C."/>
            <person name="Calvi B.R."/>
            <person name="Bernardo de Carvalho A."/>
            <person name="Caspi A."/>
            <person name="Castrezana S."/>
            <person name="Celniker S.E."/>
            <person name="Chang J.L."/>
            <person name="Chapple C."/>
            <person name="Chatterji S."/>
            <person name="Chinwalla A."/>
            <person name="Civetta A."/>
            <person name="Clifton S.W."/>
            <person name="Comeron J.M."/>
            <person name="Costello J.C."/>
            <person name="Coyne J.A."/>
            <person name="Daub J."/>
            <person name="David R.G."/>
            <person name="Delcher A.L."/>
            <person name="Delehaunty K."/>
            <person name="Do C.B."/>
            <person name="Ebling H."/>
            <person name="Edwards K."/>
            <person name="Eickbush T."/>
            <person name="Evans J.D."/>
            <person name="Filipski A."/>
            <person name="Findeiss S."/>
            <person name="Freyhult E."/>
            <person name="Fulton L."/>
            <person name="Fulton R."/>
            <person name="Garcia A.C."/>
            <person name="Gardiner A."/>
            <person name="Garfield D.A."/>
            <person name="Garvin B.E."/>
            <person name="Gibson G."/>
            <person name="Gilbert D."/>
            <person name="Gnerre S."/>
            <person name="Godfrey J."/>
            <person name="Good R."/>
            <person name="Gotea V."/>
            <person name="Gravely B."/>
            <person name="Greenberg A.J."/>
            <person name="Griffiths-Jones S."/>
            <person name="Gross S."/>
            <person name="Guigo R."/>
            <person name="Gustafson E.A."/>
            <person name="Haerty W."/>
            <person name="Hahn M.W."/>
            <person name="Halligan D.L."/>
            <person name="Halpern A.L."/>
            <person name="Halter G.M."/>
            <person name="Han M.V."/>
            <person name="Heger A."/>
            <person name="Hillier L."/>
            <person name="Hinrichs A.S."/>
            <person name="Holmes I."/>
            <person name="Hoskins R.A."/>
            <person name="Hubisz M.J."/>
            <person name="Hultmark D."/>
            <person name="Huntley M.A."/>
            <person name="Jaffe D.B."/>
            <person name="Jagadeeshan S."/>
            <person name="Jeck W.R."/>
            <person name="Johnson J."/>
            <person name="Jones C.D."/>
            <person name="Jordan W.C."/>
            <person name="Karpen G.H."/>
            <person name="Kataoka E."/>
            <person name="Keightley P.D."/>
            <person name="Kheradpour P."/>
            <person name="Kirkness E.F."/>
            <person name="Koerich L.B."/>
            <person name="Kristiansen K."/>
            <person name="Kudrna D."/>
            <person name="Kulathinal R.J."/>
            <person name="Kumar S."/>
            <person name="Kwok R."/>
            <person name="Lander E."/>
            <person name="Langley C.H."/>
            <person name="Lapoint R."/>
            <person name="Lazzaro B.P."/>
            <person name="Lee S.J."/>
            <person name="Levesque L."/>
            <person name="Li R."/>
            <person name="Lin C.F."/>
            <person name="Lin M.F."/>
            <person name="Lindblad-Toh K."/>
            <person name="Llopart A."/>
            <person name="Long M."/>
            <person name="Low L."/>
            <person name="Lozovsky E."/>
            <person name="Lu J."/>
            <person name="Luo M."/>
            <person name="Machado C.A."/>
            <person name="Makalowski W."/>
            <person name="Marzo M."/>
            <person name="Matsuda M."/>
            <person name="Matzkin L."/>
            <person name="McAllister B."/>
            <person name="McBride C.S."/>
            <person name="McKernan B."/>
            <person name="McKernan K."/>
            <person name="Mendez-Lago M."/>
            <person name="Minx P."/>
            <person name="Mollenhauer M.U."/>
            <person name="Montooth K."/>
            <person name="Mount S.M."/>
            <person name="Mu X."/>
            <person name="Myers E."/>
            <person name="Negre B."/>
            <person name="Newfeld S."/>
            <person name="Nielsen R."/>
            <person name="Noor M.A."/>
            <person name="O'Grady P."/>
            <person name="Pachter L."/>
            <person name="Papaceit M."/>
            <person name="Parisi M.J."/>
            <person name="Parisi M."/>
            <person name="Parts L."/>
            <person name="Pedersen J.S."/>
            <person name="Pesole G."/>
            <person name="Phillippy A.M."/>
            <person name="Ponting C.P."/>
            <person name="Pop M."/>
            <person name="Porcelli D."/>
            <person name="Powell J.R."/>
            <person name="Prohaska S."/>
            <person name="Pruitt K."/>
            <person name="Puig M."/>
            <person name="Quesneville H."/>
            <person name="Ram K.R."/>
            <person name="Rand D."/>
            <person name="Rasmussen M.D."/>
            <person name="Reed L.K."/>
            <person name="Reenan R."/>
            <person name="Reily A."/>
            <person name="Remington K.A."/>
            <person name="Rieger T.T."/>
            <person name="Ritchie M.G."/>
            <person name="Robin C."/>
            <person name="Rogers Y.H."/>
            <person name="Rohde C."/>
            <person name="Rozas J."/>
            <person name="Rubenfield M.J."/>
            <person name="Ruiz A."/>
            <person name="Russo S."/>
            <person name="Salzberg S.L."/>
            <person name="Sanchez-Gracia A."/>
            <person name="Saranga D.J."/>
            <person name="Sato H."/>
            <person name="Schaeffer S.W."/>
            <person name="Schatz M.C."/>
            <person name="Schlenke T."/>
            <person name="Schwartz R."/>
            <person name="Segarra C."/>
            <person name="Singh R.S."/>
            <person name="Sirot L."/>
            <person name="Sirota M."/>
            <person name="Sisneros N.B."/>
            <person name="Smith C.D."/>
            <person name="Smith T.F."/>
            <person name="Spieth J."/>
            <person name="Stage D.E."/>
            <person name="Stark A."/>
            <person name="Stephan W."/>
            <person name="Strausberg R.L."/>
            <person name="Strempel S."/>
            <person name="Sturgill D."/>
            <person name="Sutton G."/>
            <person name="Sutton G.G."/>
            <person name="Tao W."/>
            <person name="Teichmann S."/>
            <person name="Tobari Y.N."/>
            <person name="Tomimura Y."/>
            <person name="Tsolas J.M."/>
            <person name="Valente V.L."/>
            <person name="Venter E."/>
            <person name="Venter J.C."/>
            <person name="Vicario S."/>
            <person name="Vieira F.G."/>
            <person name="Vilella A.J."/>
            <person name="Villasante A."/>
            <person name="Walenz B."/>
            <person name="Wang J."/>
            <person name="Wasserman M."/>
            <person name="Watts T."/>
            <person name="Wilson D."/>
            <person name="Wilson R.K."/>
            <person name="Wing R.A."/>
            <person name="Wolfner M.F."/>
            <person name="Wong A."/>
            <person name="Wong G.K."/>
            <person name="Wu C.I."/>
            <person name="Wu G."/>
            <person name="Yamamoto D."/>
            <person name="Yang H.P."/>
            <person name="Yang S.P."/>
            <person name="Yorke J.A."/>
            <person name="Yoshida K."/>
            <person name="Zdobnov E."/>
            <person name="Zhang P."/>
            <person name="Zhang Y."/>
            <person name="Zimin A.V."/>
            <person name="Baldwin J."/>
            <person name="Abdouelleil A."/>
            <person name="Abdulkadir J."/>
            <person name="Abebe A."/>
            <person name="Abera B."/>
            <person name="Abreu J."/>
            <person name="Acer S.C."/>
            <person name="Aftuck L."/>
            <person name="Alexander A."/>
            <person name="An P."/>
            <person name="Anderson E."/>
            <person name="Anderson S."/>
            <person name="Arachi H."/>
            <person name="Azer M."/>
            <person name="Bachantsang P."/>
            <person name="Barry A."/>
            <person name="Bayul T."/>
            <person name="Berlin A."/>
            <person name="Bessette D."/>
            <person name="Bloom T."/>
            <person name="Blye J."/>
            <person name="Boguslavskiy L."/>
            <person name="Bonnet C."/>
            <person name="Boukhgalter B."/>
            <person name="Bourzgui I."/>
            <person name="Brown A."/>
            <person name="Cahill P."/>
            <person name="Channer S."/>
            <person name="Cheshatsang Y."/>
            <person name="Chuda L."/>
            <person name="Citroen M."/>
            <person name="Collymore A."/>
            <person name="Cooke P."/>
            <person name="Costello M."/>
            <person name="D'Aco K."/>
            <person name="Daza R."/>
            <person name="De Haan G."/>
            <person name="DeGray S."/>
            <person name="DeMaso C."/>
            <person name="Dhargay N."/>
            <person name="Dooley K."/>
            <person name="Dooley E."/>
            <person name="Doricent M."/>
            <person name="Dorje P."/>
            <person name="Dorjee K."/>
            <person name="Dupes A."/>
            <person name="Elong R."/>
            <person name="Falk J."/>
            <person name="Farina A."/>
            <person name="Faro S."/>
            <person name="Ferguson D."/>
            <person name="Fisher S."/>
            <person name="Foley C.D."/>
            <person name="Franke A."/>
            <person name="Friedrich D."/>
            <person name="Gadbois L."/>
            <person name="Gearin G."/>
            <person name="Gearin C.R."/>
            <person name="Giannoukos G."/>
            <person name="Goode T."/>
            <person name="Graham J."/>
            <person name="Grandbois E."/>
            <person name="Grewal S."/>
            <person name="Gyaltsen K."/>
            <person name="Hafez N."/>
            <person name="Hagos B."/>
            <person name="Hall J."/>
            <person name="Henson C."/>
            <person name="Hollinger A."/>
            <person name="Honan T."/>
            <person name="Huard M.D."/>
            <person name="Hughes L."/>
            <person name="Hurhula B."/>
            <person name="Husby M.E."/>
            <person name="Kamat A."/>
            <person name="Kanga B."/>
            <person name="Kashin S."/>
            <person name="Khazanovich D."/>
            <person name="Kisner P."/>
            <person name="Lance K."/>
            <person name="Lara M."/>
            <person name="Lee W."/>
            <person name="Lennon N."/>
            <person name="Letendre F."/>
            <person name="LeVine R."/>
            <person name="Lipovsky A."/>
            <person name="Liu X."/>
            <person name="Liu J."/>
            <person name="Liu S."/>
            <person name="Lokyitsang T."/>
            <person name="Lokyitsang Y."/>
            <person name="Lubonja R."/>
            <person name="Lui A."/>
            <person name="MacDonald P."/>
            <person name="Magnisalis V."/>
            <person name="Maru K."/>
            <person name="Matthews C."/>
            <person name="McCusker W."/>
            <person name="McDonough S."/>
            <person name="Mehta T."/>
            <person name="Meldrim J."/>
            <person name="Meneus L."/>
            <person name="Mihai O."/>
            <person name="Mihalev A."/>
            <person name="Mihova T."/>
            <person name="Mittelman R."/>
            <person name="Mlenga V."/>
            <person name="Montmayeur A."/>
            <person name="Mulrain L."/>
            <person name="Navidi A."/>
            <person name="Naylor J."/>
            <person name="Negash T."/>
            <person name="Nguyen T."/>
            <person name="Nguyen N."/>
            <person name="Nicol R."/>
            <person name="Norbu C."/>
            <person name="Norbu N."/>
            <person name="Novod N."/>
            <person name="O'Neill B."/>
            <person name="Osman S."/>
            <person name="Markiewicz E."/>
            <person name="Oyono O.L."/>
            <person name="Patti C."/>
            <person name="Phunkhang P."/>
            <person name="Pierre F."/>
            <person name="Priest M."/>
            <person name="Raghuraman S."/>
            <person name="Rege F."/>
            <person name="Reyes R."/>
            <person name="Rise C."/>
            <person name="Rogov P."/>
            <person name="Ross K."/>
            <person name="Ryan E."/>
            <person name="Settipalli S."/>
            <person name="Shea T."/>
            <person name="Sherpa N."/>
            <person name="Shi L."/>
            <person name="Shih D."/>
            <person name="Sparrow T."/>
            <person name="Spaulding J."/>
            <person name="Stalker J."/>
            <person name="Stange-Thomann N."/>
            <person name="Stavropoulos S."/>
            <person name="Stone C."/>
            <person name="Strader C."/>
            <person name="Tesfaye S."/>
            <person name="Thomson T."/>
            <person name="Thoulutsang Y."/>
            <person name="Thoulutsang D."/>
            <person name="Topham K."/>
            <person name="Topping I."/>
            <person name="Tsamla T."/>
            <person name="Vassiliev H."/>
            <person name="Vo A."/>
            <person name="Wangchuk T."/>
            <person name="Wangdi T."/>
            <person name="Weiand M."/>
            <person name="Wilkinson J."/>
            <person name="Wilson A."/>
            <person name="Yadav S."/>
            <person name="Young G."/>
            <person name="Yu Q."/>
            <person name="Zembek L."/>
            <person name="Zhong D."/>
            <person name="Zimmer A."/>
            <person name="Zwirko Z."/>
            <person name="Jaffe D.B."/>
            <person name="Alvarez P."/>
            <person name="Brockman W."/>
            <person name="Butler J."/>
            <person name="Chin C."/>
            <person name="Gnerre S."/>
            <person name="Grabherr M."/>
            <person name="Kleber M."/>
            <person name="Mauceli E."/>
            <person name="MacCallum I."/>
        </authorList>
    </citation>
    <scope>NUCLEOTIDE SEQUENCE [LARGE SCALE GENOMIC DNA]</scope>
    <source>
        <strain evidence="3">Tucson 14030-0811.24</strain>
    </source>
</reference>
<evidence type="ECO:0000313" key="3">
    <source>
        <dbReference type="Proteomes" id="UP000007798"/>
    </source>
</evidence>
<dbReference type="OrthoDB" id="7850652at2759"/>
<evidence type="ECO:0000313" key="2">
    <source>
        <dbReference type="EMBL" id="EDW84694.1"/>
    </source>
</evidence>
<dbReference type="EMBL" id="CH964272">
    <property type="protein sequence ID" value="EDW84694.1"/>
    <property type="molecule type" value="Genomic_DNA"/>
</dbReference>
<sequence length="159" mass="18378">MALSARHGFAGVLLYIILVLALIHPKMHITLTVESYFFNPNYLATFHLSYKLDGYMLFAALPLTALVVIAWSRWDSESEKPLGERILIISFLCLYVVIVLSNVIANGLVIQHVMSTFNQNQLLAWRMYFEMQISFLKAIFWSCITRKPLYVHKQVYAMQ</sequence>
<protein>
    <submittedName>
        <fullName evidence="2">Uncharacterized protein</fullName>
    </submittedName>
</protein>
<dbReference type="AlphaFoldDB" id="B4NHT4"/>
<gene>
    <name evidence="2" type="primary">Dwil\GK18938</name>
    <name evidence="2" type="ORF">Dwil_GK18938</name>
</gene>
<dbReference type="KEGG" id="dwi:6650929"/>
<dbReference type="HOGENOM" id="CLU_136992_0_0_1"/>
<keyword evidence="1" id="KW-0812">Transmembrane</keyword>
<evidence type="ECO:0000256" key="1">
    <source>
        <dbReference type="SAM" id="Phobius"/>
    </source>
</evidence>
<dbReference type="InParanoid" id="B4NHT4"/>
<organism evidence="2 3">
    <name type="scientific">Drosophila willistoni</name>
    <name type="common">Fruit fly</name>
    <dbReference type="NCBI Taxonomy" id="7260"/>
    <lineage>
        <taxon>Eukaryota</taxon>
        <taxon>Metazoa</taxon>
        <taxon>Ecdysozoa</taxon>
        <taxon>Arthropoda</taxon>
        <taxon>Hexapoda</taxon>
        <taxon>Insecta</taxon>
        <taxon>Pterygota</taxon>
        <taxon>Neoptera</taxon>
        <taxon>Endopterygota</taxon>
        <taxon>Diptera</taxon>
        <taxon>Brachycera</taxon>
        <taxon>Muscomorpha</taxon>
        <taxon>Ephydroidea</taxon>
        <taxon>Drosophilidae</taxon>
        <taxon>Drosophila</taxon>
        <taxon>Sophophora</taxon>
    </lineage>
</organism>